<dbReference type="PANTHER" id="PTHR30086:SF20">
    <property type="entry name" value="ARGININE EXPORTER PROTEIN ARGO-RELATED"/>
    <property type="match status" value="1"/>
</dbReference>
<keyword evidence="5 6" id="KW-0472">Membrane</keyword>
<proteinExistence type="predicted"/>
<evidence type="ECO:0000313" key="8">
    <source>
        <dbReference type="Proteomes" id="UP000007437"/>
    </source>
</evidence>
<dbReference type="eggNOG" id="COG1280">
    <property type="taxonomic scope" value="Bacteria"/>
</dbReference>
<dbReference type="EMBL" id="FR687360">
    <property type="protein sequence ID" value="CBW76435.1"/>
    <property type="molecule type" value="Genomic_DNA"/>
</dbReference>
<geneLocation type="plasmid" evidence="7 8">
    <name>pBRH01</name>
</geneLocation>
<evidence type="ECO:0000256" key="6">
    <source>
        <dbReference type="SAM" id="Phobius"/>
    </source>
</evidence>
<dbReference type="GO" id="GO:0005886">
    <property type="term" value="C:plasma membrane"/>
    <property type="evidence" value="ECO:0007669"/>
    <property type="project" value="UniProtKB-SubCell"/>
</dbReference>
<accession>E5ATL1</accession>
<feature type="transmembrane region" description="Helical" evidence="6">
    <location>
        <begin position="12"/>
        <end position="36"/>
    </location>
</feature>
<sequence>MRRGQRAMFELSTLGTFVVVVLGLFLIPGPAVLLVLTRTVQGGRKTGVLTGLGLAAGDFIHTVFAAVGLSALLMTSALAFNIVKLVGAAYLLYLGVRALRKKTADGHAPAPAAGEISPLKAFLQAVPAEVLNPKTALFFLAFLPQFVQPERGATFVQFTVLGLIFVAMSMVYTTLLVVAMRPLARLVAKLHWLRRWQQKIIGVIFISLGLKVAMQ</sequence>
<dbReference type="PIRSF" id="PIRSF006324">
    <property type="entry name" value="LeuE"/>
    <property type="match status" value="1"/>
</dbReference>
<evidence type="ECO:0000256" key="3">
    <source>
        <dbReference type="ARBA" id="ARBA00022692"/>
    </source>
</evidence>
<feature type="transmembrane region" description="Helical" evidence="6">
    <location>
        <begin position="48"/>
        <end position="72"/>
    </location>
</feature>
<dbReference type="AlphaFoldDB" id="E5ATL1"/>
<organism evidence="7 8">
    <name type="scientific">Mycetohabitans rhizoxinica (strain DSM 19002 / CIP 109453 / HKI 454)</name>
    <name type="common">Paraburkholderia rhizoxinica</name>
    <dbReference type="NCBI Taxonomy" id="882378"/>
    <lineage>
        <taxon>Bacteria</taxon>
        <taxon>Pseudomonadati</taxon>
        <taxon>Pseudomonadota</taxon>
        <taxon>Betaproteobacteria</taxon>
        <taxon>Burkholderiales</taxon>
        <taxon>Burkholderiaceae</taxon>
        <taxon>Mycetohabitans</taxon>
    </lineage>
</organism>
<dbReference type="HOGENOM" id="CLU_079569_3_1_4"/>
<gene>
    <name evidence="7" type="ordered locus">RBRH_03457</name>
</gene>
<protein>
    <submittedName>
        <fullName evidence="7">Lysine exporter protein</fullName>
    </submittedName>
</protein>
<keyword evidence="2" id="KW-1003">Cell membrane</keyword>
<dbReference type="Proteomes" id="UP000007437">
    <property type="component" value="Plasmid pBRH01"/>
</dbReference>
<name>E5ATL1_MYCRK</name>
<reference evidence="7 8" key="1">
    <citation type="journal article" date="2011" name="J. Bacteriol.">
        <title>Complete genome sequence of Burkholderia rhizoxinica, an endosymbiont of Rhizopus microsporus.</title>
        <authorList>
            <person name="Lackner G."/>
            <person name="Moebius N."/>
            <person name="Partida-Martinez L."/>
            <person name="Hertweck C."/>
        </authorList>
    </citation>
    <scope>NUCLEOTIDE SEQUENCE [LARGE SCALE GENOMIC DNA]</scope>
    <source>
        <strain evidence="8">DSM 19002 / CIP 109453 / HKI 454</strain>
        <plasmid evidence="7 8">pBRH01</plasmid>
    </source>
</reference>
<evidence type="ECO:0000256" key="2">
    <source>
        <dbReference type="ARBA" id="ARBA00022475"/>
    </source>
</evidence>
<evidence type="ECO:0000313" key="7">
    <source>
        <dbReference type="EMBL" id="CBW76435.1"/>
    </source>
</evidence>
<evidence type="ECO:0000256" key="4">
    <source>
        <dbReference type="ARBA" id="ARBA00022989"/>
    </source>
</evidence>
<comment type="subcellular location">
    <subcellularLocation>
        <location evidence="1">Cell membrane</location>
        <topology evidence="1">Multi-pass membrane protein</topology>
    </subcellularLocation>
</comment>
<feature type="transmembrane region" description="Helical" evidence="6">
    <location>
        <begin position="78"/>
        <end position="96"/>
    </location>
</feature>
<feature type="transmembrane region" description="Helical" evidence="6">
    <location>
        <begin position="158"/>
        <end position="184"/>
    </location>
</feature>
<keyword evidence="4 6" id="KW-1133">Transmembrane helix</keyword>
<dbReference type="PANTHER" id="PTHR30086">
    <property type="entry name" value="ARGININE EXPORTER PROTEIN ARGO"/>
    <property type="match status" value="1"/>
</dbReference>
<evidence type="ECO:0000256" key="1">
    <source>
        <dbReference type="ARBA" id="ARBA00004651"/>
    </source>
</evidence>
<dbReference type="GO" id="GO:0015171">
    <property type="term" value="F:amino acid transmembrane transporter activity"/>
    <property type="evidence" value="ECO:0007669"/>
    <property type="project" value="TreeGrafter"/>
</dbReference>
<keyword evidence="7" id="KW-0614">Plasmid</keyword>
<keyword evidence="3 6" id="KW-0812">Transmembrane</keyword>
<evidence type="ECO:0000256" key="5">
    <source>
        <dbReference type="ARBA" id="ARBA00023136"/>
    </source>
</evidence>
<dbReference type="InterPro" id="IPR001123">
    <property type="entry name" value="LeuE-type"/>
</dbReference>
<dbReference type="KEGG" id="brh:RBRH_03457"/>
<dbReference type="Pfam" id="PF01810">
    <property type="entry name" value="LysE"/>
    <property type="match status" value="1"/>
</dbReference>